<dbReference type="SUPFAM" id="SSF52980">
    <property type="entry name" value="Restriction endonuclease-like"/>
    <property type="match status" value="1"/>
</dbReference>
<evidence type="ECO:0000256" key="1">
    <source>
        <dbReference type="SAM" id="Coils"/>
    </source>
</evidence>
<dbReference type="AlphaFoldDB" id="H2C0Z5"/>
<dbReference type="RefSeq" id="WP_009070212.1">
    <property type="nucleotide sequence ID" value="NZ_JH597761.1"/>
</dbReference>
<protein>
    <recommendedName>
        <fullName evidence="2">Restriction endonuclease type IV Mrr domain-containing protein</fullName>
    </recommendedName>
</protein>
<name>H2C0Z5_9CREN</name>
<dbReference type="STRING" id="671065.MetMK1DRAFT_00004460"/>
<dbReference type="HOGENOM" id="CLU_620578_0_0_2"/>
<dbReference type="EMBL" id="JH597761">
    <property type="protein sequence ID" value="EHP69944.1"/>
    <property type="molecule type" value="Genomic_DNA"/>
</dbReference>
<dbReference type="eggNOG" id="arCOG02782">
    <property type="taxonomic scope" value="Archaea"/>
</dbReference>
<dbReference type="GO" id="GO:0003677">
    <property type="term" value="F:DNA binding"/>
    <property type="evidence" value="ECO:0007669"/>
    <property type="project" value="InterPro"/>
</dbReference>
<accession>H2C0Z5</accession>
<keyword evidence="1" id="KW-0175">Coiled coil</keyword>
<dbReference type="GO" id="GO:0009307">
    <property type="term" value="P:DNA restriction-modification system"/>
    <property type="evidence" value="ECO:0007669"/>
    <property type="project" value="InterPro"/>
</dbReference>
<keyword evidence="4" id="KW-1185">Reference proteome</keyword>
<reference evidence="3 4" key="1">
    <citation type="submission" date="2012-01" db="EMBL/GenBank/DDBJ databases">
        <title>Improved High-Quality Draft sequence of Metallosphaera yellowstonensis MK1.</title>
        <authorList>
            <consortium name="US DOE Joint Genome Institute"/>
            <person name="Lucas S."/>
            <person name="Han J."/>
            <person name="Cheng J.-F."/>
            <person name="Goodwin L."/>
            <person name="Pitluck S."/>
            <person name="Peters L."/>
            <person name="Teshima H."/>
            <person name="Detter J.C."/>
            <person name="Han C."/>
            <person name="Tapia R."/>
            <person name="Land M."/>
            <person name="Hauser L."/>
            <person name="Kyrpides N."/>
            <person name="Kozubal M."/>
            <person name="Macur R.E."/>
            <person name="Jay Z."/>
            <person name="Inskeep W."/>
            <person name="Woyke T."/>
        </authorList>
    </citation>
    <scope>NUCLEOTIDE SEQUENCE [LARGE SCALE GENOMIC DNA]</scope>
    <source>
        <strain evidence="3 4">MK1</strain>
    </source>
</reference>
<proteinExistence type="predicted"/>
<sequence length="441" mass="50166">MSQQKYGYLIDYVNYVEYITIMQHMNFSTFCKYEDIYYCDADSGIRFWQNVEKRIFVQLLTSDEIAYLSGDNPQKINYFFNSAPEQIIRQKCQQFANTMDDIKNNLMKYELDNYKELKKAYIEFIRSMIDKKLSAATSTSQIMNIKQALSQLLTFVKMKQDAFNVVRFTTDVGTIFVLDKDLKPGVPKPDSWRYTIRGVSIIFECNINGKEEFMYAFPAPMFTDDFVNLLQGFLNKTSSTGVNQTIPSVPQPLLPVVCSSEDIKKTFPNVRDPLEAATAYAFKLLGFNVSTNVYEENRAGQDVEIDVKAIKGGLEIYASCKNLDSPVDRPTVEQEVGRVNSLKKLPHLKVLVVSSLNDQARETAKSEGFLLVELNRKVTIKDLDNACIEISKQLRGYFETLAPPELVSAYTALQEALNSLKEVEEGLKKAITALQKASNKE</sequence>
<dbReference type="Proteomes" id="UP000003980">
    <property type="component" value="Unassembled WGS sequence"/>
</dbReference>
<feature type="domain" description="Restriction endonuclease type IV Mrr" evidence="2">
    <location>
        <begin position="275"/>
        <end position="373"/>
    </location>
</feature>
<evidence type="ECO:0000313" key="3">
    <source>
        <dbReference type="EMBL" id="EHP69944.1"/>
    </source>
</evidence>
<evidence type="ECO:0000259" key="2">
    <source>
        <dbReference type="Pfam" id="PF04471"/>
    </source>
</evidence>
<evidence type="ECO:0000313" key="4">
    <source>
        <dbReference type="Proteomes" id="UP000003980"/>
    </source>
</evidence>
<organism evidence="3 4">
    <name type="scientific">Metallosphaera yellowstonensis MK1</name>
    <dbReference type="NCBI Taxonomy" id="671065"/>
    <lineage>
        <taxon>Archaea</taxon>
        <taxon>Thermoproteota</taxon>
        <taxon>Thermoprotei</taxon>
        <taxon>Sulfolobales</taxon>
        <taxon>Sulfolobaceae</taxon>
        <taxon>Metallosphaera</taxon>
    </lineage>
</organism>
<dbReference type="Pfam" id="PF04471">
    <property type="entry name" value="Mrr_cat"/>
    <property type="match status" value="1"/>
</dbReference>
<feature type="coiled-coil region" evidence="1">
    <location>
        <begin position="410"/>
        <end position="440"/>
    </location>
</feature>
<gene>
    <name evidence="3" type="ORF">MetMK1DRAFT_00004460</name>
</gene>
<dbReference type="OrthoDB" id="378940at2157"/>
<dbReference type="InterPro" id="IPR011335">
    <property type="entry name" value="Restrct_endonuc-II-like"/>
</dbReference>
<dbReference type="InterPro" id="IPR007560">
    <property type="entry name" value="Restrct_endonuc_IV_Mrr"/>
</dbReference>
<dbReference type="GO" id="GO:0004519">
    <property type="term" value="F:endonuclease activity"/>
    <property type="evidence" value="ECO:0007669"/>
    <property type="project" value="InterPro"/>
</dbReference>